<dbReference type="AlphaFoldDB" id="A0A0K2V016"/>
<name>A0A0K2V016_LEPSM</name>
<dbReference type="EMBL" id="HACA01026319">
    <property type="protein sequence ID" value="CDW43680.1"/>
    <property type="molecule type" value="Transcribed_RNA"/>
</dbReference>
<reference evidence="1" key="1">
    <citation type="submission" date="2014-05" db="EMBL/GenBank/DDBJ databases">
        <authorList>
            <person name="Chronopoulou M."/>
        </authorList>
    </citation>
    <scope>NUCLEOTIDE SEQUENCE</scope>
    <source>
        <tissue evidence="1">Whole organism</tissue>
    </source>
</reference>
<sequence>EKCTSRRRYSTRSAVAKHVCFVARKVSEDRCFNVLPLYEKVDKISQEREAKFVLLRNWFTKLISLYIAKSSCLTFRIFHIVLSSHSPT</sequence>
<feature type="non-terminal residue" evidence="1">
    <location>
        <position position="1"/>
    </location>
</feature>
<protein>
    <submittedName>
        <fullName evidence="1">Uncharacterized protein</fullName>
    </submittedName>
</protein>
<proteinExistence type="predicted"/>
<organism evidence="1">
    <name type="scientific">Lepeophtheirus salmonis</name>
    <name type="common">Salmon louse</name>
    <name type="synonym">Caligus salmonis</name>
    <dbReference type="NCBI Taxonomy" id="72036"/>
    <lineage>
        <taxon>Eukaryota</taxon>
        <taxon>Metazoa</taxon>
        <taxon>Ecdysozoa</taxon>
        <taxon>Arthropoda</taxon>
        <taxon>Crustacea</taxon>
        <taxon>Multicrustacea</taxon>
        <taxon>Hexanauplia</taxon>
        <taxon>Copepoda</taxon>
        <taxon>Siphonostomatoida</taxon>
        <taxon>Caligidae</taxon>
        <taxon>Lepeophtheirus</taxon>
    </lineage>
</organism>
<evidence type="ECO:0000313" key="1">
    <source>
        <dbReference type="EMBL" id="CDW43680.1"/>
    </source>
</evidence>
<accession>A0A0K2V016</accession>